<dbReference type="InterPro" id="IPR013766">
    <property type="entry name" value="Thioredoxin_domain"/>
</dbReference>
<dbReference type="PROSITE" id="PS51355">
    <property type="entry name" value="GLUTATHIONE_PEROXID_3"/>
    <property type="match status" value="1"/>
</dbReference>
<dbReference type="InterPro" id="IPR036249">
    <property type="entry name" value="Thioredoxin-like_sf"/>
</dbReference>
<proteinExistence type="inferred from homology"/>
<dbReference type="RefSeq" id="WP_033020781.1">
    <property type="nucleotide sequence ID" value="NZ_JPYA02000003.1"/>
</dbReference>
<comment type="similarity">
    <text evidence="1 4">Belongs to the glutathione peroxidase family.</text>
</comment>
<dbReference type="InterPro" id="IPR029759">
    <property type="entry name" value="GPX_AS"/>
</dbReference>
<dbReference type="EMBL" id="JPYA02000003">
    <property type="protein sequence ID" value="MEB3751647.1"/>
    <property type="molecule type" value="Genomic_DNA"/>
</dbReference>
<dbReference type="SUPFAM" id="SSF52833">
    <property type="entry name" value="Thioredoxin-like"/>
    <property type="match status" value="1"/>
</dbReference>
<name>A0ABU6BI54_9BACL</name>
<keyword evidence="2 4" id="KW-0575">Peroxidase</keyword>
<protein>
    <recommendedName>
        <fullName evidence="4">Glutathione peroxidase</fullName>
    </recommendedName>
</protein>
<dbReference type="Gene3D" id="3.40.30.10">
    <property type="entry name" value="Glutaredoxin"/>
    <property type="match status" value="1"/>
</dbReference>
<dbReference type="Proteomes" id="UP000029267">
    <property type="component" value="Unassembled WGS sequence"/>
</dbReference>
<feature type="domain" description="Thioredoxin" evidence="5">
    <location>
        <begin position="1"/>
        <end position="159"/>
    </location>
</feature>
<sequence length="163" mass="18555">MSVYQFSAKTIRGEEQPLSVYQGKVLLIVNTASRCGFTPQYKELQELYDDYRDRGFVVLGFPCNQFGGQEPGTEEEIEQFCQLNYGVTFPLFAKVDVNGDHAHPLFHYLKEQAPGALGTKAIKWNFTKFLVDRNGEVVARFAPQTKPNELRKEIEKLLSNKEG</sequence>
<gene>
    <name evidence="6" type="ORF">EP10_002502</name>
</gene>
<evidence type="ECO:0000256" key="4">
    <source>
        <dbReference type="RuleBase" id="RU000499"/>
    </source>
</evidence>
<dbReference type="PROSITE" id="PS00763">
    <property type="entry name" value="GLUTATHIONE_PEROXID_2"/>
    <property type="match status" value="1"/>
</dbReference>
<evidence type="ECO:0000313" key="6">
    <source>
        <dbReference type="EMBL" id="MEB3751647.1"/>
    </source>
</evidence>
<dbReference type="InterPro" id="IPR000889">
    <property type="entry name" value="Glutathione_peroxidase"/>
</dbReference>
<evidence type="ECO:0000313" key="7">
    <source>
        <dbReference type="Proteomes" id="UP000029267"/>
    </source>
</evidence>
<evidence type="ECO:0000256" key="2">
    <source>
        <dbReference type="ARBA" id="ARBA00022559"/>
    </source>
</evidence>
<accession>A0ABU6BI54</accession>
<keyword evidence="7" id="KW-1185">Reference proteome</keyword>
<dbReference type="PANTHER" id="PTHR11592">
    <property type="entry name" value="GLUTATHIONE PEROXIDASE"/>
    <property type="match status" value="1"/>
</dbReference>
<organism evidence="6 7">
    <name type="scientific">Geobacillus icigianus</name>
    <dbReference type="NCBI Taxonomy" id="1430331"/>
    <lineage>
        <taxon>Bacteria</taxon>
        <taxon>Bacillati</taxon>
        <taxon>Bacillota</taxon>
        <taxon>Bacilli</taxon>
        <taxon>Bacillales</taxon>
        <taxon>Anoxybacillaceae</taxon>
        <taxon>Geobacillus</taxon>
    </lineage>
</organism>
<dbReference type="PRINTS" id="PR01011">
    <property type="entry name" value="GLUTPROXDASE"/>
</dbReference>
<evidence type="ECO:0000256" key="3">
    <source>
        <dbReference type="ARBA" id="ARBA00023002"/>
    </source>
</evidence>
<evidence type="ECO:0000256" key="1">
    <source>
        <dbReference type="ARBA" id="ARBA00006926"/>
    </source>
</evidence>
<dbReference type="PIRSF" id="PIRSF000303">
    <property type="entry name" value="Glutathion_perox"/>
    <property type="match status" value="1"/>
</dbReference>
<dbReference type="GO" id="GO:0004601">
    <property type="term" value="F:peroxidase activity"/>
    <property type="evidence" value="ECO:0007669"/>
    <property type="project" value="UniProtKB-KW"/>
</dbReference>
<dbReference type="PROSITE" id="PS00460">
    <property type="entry name" value="GLUTATHIONE_PEROXID_1"/>
    <property type="match status" value="1"/>
</dbReference>
<comment type="caution">
    <text evidence="6">The sequence shown here is derived from an EMBL/GenBank/DDBJ whole genome shotgun (WGS) entry which is preliminary data.</text>
</comment>
<dbReference type="InterPro" id="IPR029760">
    <property type="entry name" value="GPX_CS"/>
</dbReference>
<evidence type="ECO:0000259" key="5">
    <source>
        <dbReference type="PROSITE" id="PS51352"/>
    </source>
</evidence>
<reference evidence="6 7" key="1">
    <citation type="journal article" date="2014" name="Genome Announc.">
        <title>Draft Genome Sequence of Geobacillus icigianus Strain G1w1T Isolated from Hot Springs in the Valley of Geysers, Kamchatka (Russian Federation).</title>
        <authorList>
            <person name="Bryanskaya A.V."/>
            <person name="Rozanov A.S."/>
            <person name="Logacheva M.D."/>
            <person name="Kotenko A.V."/>
            <person name="Peltek S.E."/>
        </authorList>
    </citation>
    <scope>NUCLEOTIDE SEQUENCE [LARGE SCALE GENOMIC DNA]</scope>
    <source>
        <strain evidence="6 7">G1w1</strain>
    </source>
</reference>
<dbReference type="CDD" id="cd00340">
    <property type="entry name" value="GSH_Peroxidase"/>
    <property type="match status" value="1"/>
</dbReference>
<keyword evidence="3 4" id="KW-0560">Oxidoreductase</keyword>
<dbReference type="PROSITE" id="PS51352">
    <property type="entry name" value="THIOREDOXIN_2"/>
    <property type="match status" value="1"/>
</dbReference>
<dbReference type="Pfam" id="PF00255">
    <property type="entry name" value="GSHPx"/>
    <property type="match status" value="1"/>
</dbReference>
<dbReference type="PANTHER" id="PTHR11592:SF78">
    <property type="entry name" value="GLUTATHIONE PEROXIDASE"/>
    <property type="match status" value="1"/>
</dbReference>